<evidence type="ECO:0000256" key="1">
    <source>
        <dbReference type="ARBA" id="ARBA00023015"/>
    </source>
</evidence>
<organism evidence="4 5">
    <name type="scientific">Paenibacillus bovis</name>
    <dbReference type="NCBI Taxonomy" id="1616788"/>
    <lineage>
        <taxon>Bacteria</taxon>
        <taxon>Bacillati</taxon>
        <taxon>Bacillota</taxon>
        <taxon>Bacilli</taxon>
        <taxon>Bacillales</taxon>
        <taxon>Paenibacillaceae</taxon>
        <taxon>Paenibacillus</taxon>
    </lineage>
</organism>
<dbReference type="EMBL" id="CP013023">
    <property type="protein sequence ID" value="ANF95604.1"/>
    <property type="molecule type" value="Genomic_DNA"/>
</dbReference>
<dbReference type="SUPFAM" id="SSF100950">
    <property type="entry name" value="NagB/RpiA/CoA transferase-like"/>
    <property type="match status" value="1"/>
</dbReference>
<dbReference type="SUPFAM" id="SSF46785">
    <property type="entry name" value="Winged helix' DNA-binding domain"/>
    <property type="match status" value="1"/>
</dbReference>
<dbReference type="RefSeq" id="WP_017814577.1">
    <property type="nucleotide sequence ID" value="NZ_CP013023.1"/>
</dbReference>
<dbReference type="Gene3D" id="1.10.10.10">
    <property type="entry name" value="Winged helix-like DNA-binding domain superfamily/Winged helix DNA-binding domain"/>
    <property type="match status" value="1"/>
</dbReference>
<dbReference type="InterPro" id="IPR036390">
    <property type="entry name" value="WH_DNA-bd_sf"/>
</dbReference>
<dbReference type="GO" id="GO:0003700">
    <property type="term" value="F:DNA-binding transcription factor activity"/>
    <property type="evidence" value="ECO:0007669"/>
    <property type="project" value="InterPro"/>
</dbReference>
<keyword evidence="5" id="KW-1185">Reference proteome</keyword>
<evidence type="ECO:0000256" key="2">
    <source>
        <dbReference type="ARBA" id="ARBA00023163"/>
    </source>
</evidence>
<evidence type="ECO:0000313" key="5">
    <source>
        <dbReference type="Proteomes" id="UP000078148"/>
    </source>
</evidence>
<reference evidence="5" key="1">
    <citation type="submission" date="2015-10" db="EMBL/GenBank/DDBJ databases">
        <title>Genome of Paenibacillus bovis sp. nov.</title>
        <authorList>
            <person name="Wu Z."/>
            <person name="Gao C."/>
            <person name="Liu Z."/>
            <person name="Zheng H."/>
        </authorList>
    </citation>
    <scope>NUCLEOTIDE SEQUENCE [LARGE SCALE GENOMIC DNA]</scope>
    <source>
        <strain evidence="5">BD3526</strain>
    </source>
</reference>
<dbReference type="PANTHER" id="PTHR30363">
    <property type="entry name" value="HTH-TYPE TRANSCRIPTIONAL REGULATOR SRLR-RELATED"/>
    <property type="match status" value="1"/>
</dbReference>
<dbReference type="InterPro" id="IPR037171">
    <property type="entry name" value="NagB/RpiA_transferase-like"/>
</dbReference>
<dbReference type="Gene3D" id="3.40.50.1360">
    <property type="match status" value="1"/>
</dbReference>
<dbReference type="Proteomes" id="UP000078148">
    <property type="component" value="Chromosome"/>
</dbReference>
<reference evidence="4 5" key="2">
    <citation type="journal article" date="2016" name="Int. J. Syst. Evol. Microbiol.">
        <title>Paenibacillus bovis sp. nov., isolated from raw yak (Bos grunniens) milk.</title>
        <authorList>
            <person name="Gao C."/>
            <person name="Han J."/>
            <person name="Liu Z."/>
            <person name="Xu X."/>
            <person name="Hang F."/>
            <person name="Wu Z."/>
        </authorList>
    </citation>
    <scope>NUCLEOTIDE SEQUENCE [LARGE SCALE GENOMIC DNA]</scope>
    <source>
        <strain evidence="4 5">BD3526</strain>
    </source>
</reference>
<protein>
    <recommendedName>
        <fullName evidence="3">HTH deoR-type domain-containing protein</fullName>
    </recommendedName>
</protein>
<dbReference type="InterPro" id="IPR001034">
    <property type="entry name" value="DeoR_HTH"/>
</dbReference>
<dbReference type="PROSITE" id="PS51000">
    <property type="entry name" value="HTH_DEOR_2"/>
    <property type="match status" value="1"/>
</dbReference>
<evidence type="ECO:0000313" key="4">
    <source>
        <dbReference type="EMBL" id="ANF95604.1"/>
    </source>
</evidence>
<sequence length="265" mass="30059">MSSKNPRRQDALSAAQRKMETLRILEAEGTVRVSGLSRRFNVTEETIRRDLERLELEGIVVRTHGGAVFNRNREQYESPAIQRETQNIEEKKAIVEHALSLIQPGDVIALDASTTCLHLVKQLPNRPLTVLTYSLAIANELVPKTEINVILIGGYLDRDSMANTGIHAEKMVESYHVDKFLFSCHGFDLTRGLTEPSEAHVQLKKKIIEISDELILLTDSSKFRRKSLVRFMGMEDLNRFITDDQLPEEAIHELEEMGVQVIVVD</sequence>
<evidence type="ECO:0000259" key="3">
    <source>
        <dbReference type="PROSITE" id="PS51000"/>
    </source>
</evidence>
<keyword evidence="2" id="KW-0804">Transcription</keyword>
<dbReference type="InterPro" id="IPR014036">
    <property type="entry name" value="DeoR-like_C"/>
</dbReference>
<dbReference type="Pfam" id="PF08220">
    <property type="entry name" value="HTH_DeoR"/>
    <property type="match status" value="1"/>
</dbReference>
<dbReference type="InterPro" id="IPR036388">
    <property type="entry name" value="WH-like_DNA-bd_sf"/>
</dbReference>
<dbReference type="PANTHER" id="PTHR30363:SF44">
    <property type="entry name" value="AGA OPERON TRANSCRIPTIONAL REPRESSOR-RELATED"/>
    <property type="match status" value="1"/>
</dbReference>
<dbReference type="SMART" id="SM01134">
    <property type="entry name" value="DeoRC"/>
    <property type="match status" value="1"/>
</dbReference>
<dbReference type="PRINTS" id="PR00037">
    <property type="entry name" value="HTHLACR"/>
</dbReference>
<proteinExistence type="predicted"/>
<dbReference type="OrthoDB" id="9797223at2"/>
<feature type="domain" description="HTH deoR-type" evidence="3">
    <location>
        <begin position="14"/>
        <end position="69"/>
    </location>
</feature>
<gene>
    <name evidence="4" type="ORF">AR543_06045</name>
</gene>
<dbReference type="STRING" id="1616788.AR543_06045"/>
<dbReference type="KEGG" id="pbv:AR543_06045"/>
<name>A0A172ZD67_9BACL</name>
<dbReference type="Pfam" id="PF00455">
    <property type="entry name" value="DeoRC"/>
    <property type="match status" value="1"/>
</dbReference>
<keyword evidence="1" id="KW-0805">Transcription regulation</keyword>
<dbReference type="SMART" id="SM00420">
    <property type="entry name" value="HTH_DEOR"/>
    <property type="match status" value="1"/>
</dbReference>
<accession>A0A172ZD67</accession>
<dbReference type="InterPro" id="IPR050313">
    <property type="entry name" value="Carb_Metab_HTH_regulators"/>
</dbReference>
<dbReference type="AlphaFoldDB" id="A0A172ZD67"/>